<dbReference type="Gene3D" id="3.40.50.11240">
    <property type="entry name" value="Ethanolamine ammonia-lyase light chain (EutC)"/>
    <property type="match status" value="1"/>
</dbReference>
<feature type="binding site" evidence="5">
    <location>
        <position position="180"/>
    </location>
    <ligand>
        <name>adenosylcob(III)alamin</name>
        <dbReference type="ChEBI" id="CHEBI:18408"/>
    </ligand>
</feature>
<evidence type="ECO:0000313" key="6">
    <source>
        <dbReference type="EMBL" id="GGM03016.1"/>
    </source>
</evidence>
<dbReference type="HAMAP" id="MF_00601">
    <property type="entry name" value="EutC"/>
    <property type="match status" value="1"/>
</dbReference>
<dbReference type="EMBL" id="BMOM01000005">
    <property type="protein sequence ID" value="GGM03016.1"/>
    <property type="molecule type" value="Genomic_DNA"/>
</dbReference>
<dbReference type="Gene3D" id="1.10.30.40">
    <property type="entry name" value="Ethanolamine ammonia-lyase light chain (EutC), N-terminal domain"/>
    <property type="match status" value="1"/>
</dbReference>
<dbReference type="PANTHER" id="PTHR39330">
    <property type="entry name" value="ETHANOLAMINE AMMONIA-LYASE LIGHT CHAIN"/>
    <property type="match status" value="1"/>
</dbReference>
<keyword evidence="4 5" id="KW-1283">Bacterial microcompartment</keyword>
<evidence type="ECO:0000256" key="5">
    <source>
        <dbReference type="HAMAP-Rule" id="MF_00601"/>
    </source>
</evidence>
<gene>
    <name evidence="5 6" type="primary">eutC</name>
    <name evidence="6" type="ORF">GCM10010841_09370</name>
</gene>
<keyword evidence="2 5" id="KW-0456">Lyase</keyword>
<feature type="binding site" evidence="5">
    <location>
        <position position="159"/>
    </location>
    <ligand>
        <name>adenosylcob(III)alamin</name>
        <dbReference type="ChEBI" id="CHEBI:18408"/>
    </ligand>
</feature>
<keyword evidence="7" id="KW-1185">Reference proteome</keyword>
<comment type="cofactor">
    <cofactor evidence="5">
        <name>adenosylcob(III)alamin</name>
        <dbReference type="ChEBI" id="CHEBI:18408"/>
    </cofactor>
    <text evidence="5">Binds between the large and small subunits.</text>
</comment>
<dbReference type="InterPro" id="IPR042251">
    <property type="entry name" value="EutC_C"/>
</dbReference>
<dbReference type="RefSeq" id="WP_188901891.1">
    <property type="nucleotide sequence ID" value="NZ_BMOM01000005.1"/>
</dbReference>
<proteinExistence type="inferred from homology"/>
<comment type="similarity">
    <text evidence="5">Belongs to the EutC family.</text>
</comment>
<organism evidence="6 7">
    <name type="scientific">Deinococcus aerophilus</name>
    <dbReference type="NCBI Taxonomy" id="522488"/>
    <lineage>
        <taxon>Bacteria</taxon>
        <taxon>Thermotogati</taxon>
        <taxon>Deinococcota</taxon>
        <taxon>Deinococci</taxon>
        <taxon>Deinococcales</taxon>
        <taxon>Deinococcaceae</taxon>
        <taxon>Deinococcus</taxon>
    </lineage>
</organism>
<comment type="catalytic activity">
    <reaction evidence="5">
        <text>ethanolamine = acetaldehyde + NH4(+)</text>
        <dbReference type="Rhea" id="RHEA:15313"/>
        <dbReference type="ChEBI" id="CHEBI:15343"/>
        <dbReference type="ChEBI" id="CHEBI:28938"/>
        <dbReference type="ChEBI" id="CHEBI:57603"/>
        <dbReference type="EC" id="4.3.1.7"/>
    </reaction>
</comment>
<dbReference type="PANTHER" id="PTHR39330:SF1">
    <property type="entry name" value="ETHANOLAMINE AMMONIA-LYASE SMALL SUBUNIT"/>
    <property type="match status" value="1"/>
</dbReference>
<dbReference type="Proteomes" id="UP000661918">
    <property type="component" value="Unassembled WGS sequence"/>
</dbReference>
<evidence type="ECO:0000256" key="4">
    <source>
        <dbReference type="ARBA" id="ARBA00024446"/>
    </source>
</evidence>
<evidence type="ECO:0000256" key="3">
    <source>
        <dbReference type="ARBA" id="ARBA00023285"/>
    </source>
</evidence>
<dbReference type="EC" id="4.3.1.7" evidence="5"/>
<name>A0ABQ2GMX9_9DEIO</name>
<comment type="caution">
    <text evidence="6">The sequence shown here is derived from an EMBL/GenBank/DDBJ whole genome shotgun (WGS) entry which is preliminary data.</text>
</comment>
<evidence type="ECO:0000256" key="2">
    <source>
        <dbReference type="ARBA" id="ARBA00023239"/>
    </source>
</evidence>
<protein>
    <recommendedName>
        <fullName evidence="5">Ethanolamine ammonia-lyase small subunit</fullName>
        <shortName evidence="5">EAL small subunit</shortName>
        <ecNumber evidence="5">4.3.1.7</ecNumber>
    </recommendedName>
</protein>
<dbReference type="PIRSF" id="PIRSF018982">
    <property type="entry name" value="EutC"/>
    <property type="match status" value="1"/>
</dbReference>
<comment type="subunit">
    <text evidence="5">The basic unit is a heterodimer which dimerizes to form tetramers. The heterotetramers trimerize; 6 large subunits form a core ring with 6 small subunits projecting outwards.</text>
</comment>
<keyword evidence="1 5" id="KW-0846">Cobalamin</keyword>
<comment type="pathway">
    <text evidence="5">Amine and polyamine degradation; ethanolamine degradation.</text>
</comment>
<evidence type="ECO:0000256" key="1">
    <source>
        <dbReference type="ARBA" id="ARBA00022628"/>
    </source>
</evidence>
<accession>A0ABQ2GMX9</accession>
<evidence type="ECO:0000313" key="7">
    <source>
        <dbReference type="Proteomes" id="UP000661918"/>
    </source>
</evidence>
<dbReference type="InterPro" id="IPR042255">
    <property type="entry name" value="EutC_N"/>
</dbReference>
<sequence>MADRPDAPDLTPWTFLREFTDARIALGRAGTSLPTRELLALNAAHAAARDAVQVAADFGPLAGALRDAGEAVVQVHSRAADRAEYLRRPDLGRTLAPDGVAALEETRTEPPSDIVIVVADGLSAGAGTHVGPLLSLLLPELRSAGFSVGPVVLARQARVALGDPVALALGARLVLVLIGERPGLSSPDSLGAYLTFGPQPHTPDSARNCVSNIRPAGLDARTAAWRLRQLIGQALRRELSGIALKDEGSDPPPDWARLPRG</sequence>
<feature type="binding site" evidence="5">
    <location>
        <position position="209"/>
    </location>
    <ligand>
        <name>adenosylcob(III)alamin</name>
        <dbReference type="ChEBI" id="CHEBI:18408"/>
    </ligand>
</feature>
<comment type="subcellular location">
    <subcellularLocation>
        <location evidence="5">Bacterial microcompartment</location>
    </subcellularLocation>
</comment>
<comment type="function">
    <text evidence="5">Catalyzes the deamination of various vicinal amino-alcohols to oxo compounds. Allows this organism to utilize ethanolamine as the sole source of nitrogen and carbon in the presence of external vitamin B12.</text>
</comment>
<dbReference type="NCBIfam" id="NF003971">
    <property type="entry name" value="PRK05465.1"/>
    <property type="match status" value="1"/>
</dbReference>
<dbReference type="InterPro" id="IPR009246">
    <property type="entry name" value="EutC"/>
</dbReference>
<dbReference type="Pfam" id="PF05985">
    <property type="entry name" value="EutC"/>
    <property type="match status" value="1"/>
</dbReference>
<reference evidence="7" key="1">
    <citation type="journal article" date="2019" name="Int. J. Syst. Evol. Microbiol.">
        <title>The Global Catalogue of Microorganisms (GCM) 10K type strain sequencing project: providing services to taxonomists for standard genome sequencing and annotation.</title>
        <authorList>
            <consortium name="The Broad Institute Genomics Platform"/>
            <consortium name="The Broad Institute Genome Sequencing Center for Infectious Disease"/>
            <person name="Wu L."/>
            <person name="Ma J."/>
        </authorList>
    </citation>
    <scope>NUCLEOTIDE SEQUENCE [LARGE SCALE GENOMIC DNA]</scope>
    <source>
        <strain evidence="7">JCM 15443</strain>
    </source>
</reference>
<keyword evidence="3 5" id="KW-0170">Cobalt</keyword>